<dbReference type="UniPathway" id="UPA00588">
    <property type="reaction ID" value="UER00649"/>
</dbReference>
<organism evidence="8 9">
    <name type="scientific">Kribbella caucasensis</name>
    <dbReference type="NCBI Taxonomy" id="2512215"/>
    <lineage>
        <taxon>Bacteria</taxon>
        <taxon>Bacillati</taxon>
        <taxon>Actinomycetota</taxon>
        <taxon>Actinomycetes</taxon>
        <taxon>Propionibacteriales</taxon>
        <taxon>Kribbellaceae</taxon>
        <taxon>Kribbella</taxon>
    </lineage>
</organism>
<protein>
    <recommendedName>
        <fullName evidence="5 7">Adenylate kinase</fullName>
        <shortName evidence="5">AK</shortName>
        <ecNumber evidence="5 7">2.7.4.3</ecNumber>
    </recommendedName>
    <alternativeName>
        <fullName evidence="5">ATP-AMP transphosphorylase</fullName>
    </alternativeName>
    <alternativeName>
        <fullName evidence="5">ATP:AMP phosphotransferase</fullName>
    </alternativeName>
    <alternativeName>
        <fullName evidence="5">Adenylate monophosphate kinase</fullName>
    </alternativeName>
</protein>
<dbReference type="GO" id="GO:0044209">
    <property type="term" value="P:AMP salvage"/>
    <property type="evidence" value="ECO:0007669"/>
    <property type="project" value="UniProtKB-UniRule"/>
</dbReference>
<dbReference type="NCBIfam" id="NF011100">
    <property type="entry name" value="PRK14527.1"/>
    <property type="match status" value="1"/>
</dbReference>
<dbReference type="OrthoDB" id="9805030at2"/>
<dbReference type="GO" id="GO:0005737">
    <property type="term" value="C:cytoplasm"/>
    <property type="evidence" value="ECO:0007669"/>
    <property type="project" value="UniProtKB-SubCell"/>
</dbReference>
<feature type="binding site" evidence="5">
    <location>
        <position position="36"/>
    </location>
    <ligand>
        <name>AMP</name>
        <dbReference type="ChEBI" id="CHEBI:456215"/>
    </ligand>
</feature>
<keyword evidence="9" id="KW-1185">Reference proteome</keyword>
<feature type="binding site" evidence="5">
    <location>
        <position position="172"/>
    </location>
    <ligand>
        <name>ATP</name>
        <dbReference type="ChEBI" id="CHEBI:30616"/>
    </ligand>
</feature>
<evidence type="ECO:0000256" key="7">
    <source>
        <dbReference type="RuleBase" id="RU003331"/>
    </source>
</evidence>
<feature type="binding site" evidence="5">
    <location>
        <begin position="10"/>
        <end position="15"/>
    </location>
    <ligand>
        <name>ATP</name>
        <dbReference type="ChEBI" id="CHEBI:30616"/>
    </ligand>
</feature>
<reference evidence="8 9" key="1">
    <citation type="submission" date="2019-03" db="EMBL/GenBank/DDBJ databases">
        <title>Genomic Encyclopedia of Type Strains, Phase III (KMG-III): the genomes of soil and plant-associated and newly described type strains.</title>
        <authorList>
            <person name="Whitman W."/>
        </authorList>
    </citation>
    <scope>NUCLEOTIDE SEQUENCE [LARGE SCALE GENOMIC DNA]</scope>
    <source>
        <strain evidence="8 9">VKM Ac-2527</strain>
    </source>
</reference>
<comment type="catalytic activity">
    <reaction evidence="5 7">
        <text>AMP + ATP = 2 ADP</text>
        <dbReference type="Rhea" id="RHEA:12973"/>
        <dbReference type="ChEBI" id="CHEBI:30616"/>
        <dbReference type="ChEBI" id="CHEBI:456215"/>
        <dbReference type="ChEBI" id="CHEBI:456216"/>
        <dbReference type="EC" id="2.7.4.3"/>
    </reaction>
</comment>
<evidence type="ECO:0000256" key="1">
    <source>
        <dbReference type="ARBA" id="ARBA00022679"/>
    </source>
</evidence>
<dbReference type="NCBIfam" id="NF011105">
    <property type="entry name" value="PRK14532.1"/>
    <property type="match status" value="1"/>
</dbReference>
<keyword evidence="1 5" id="KW-0808">Transferase</keyword>
<dbReference type="InterPro" id="IPR027417">
    <property type="entry name" value="P-loop_NTPase"/>
</dbReference>
<comment type="similarity">
    <text evidence="5 6">Belongs to the adenylate kinase family.</text>
</comment>
<evidence type="ECO:0000256" key="6">
    <source>
        <dbReference type="RuleBase" id="RU003330"/>
    </source>
</evidence>
<evidence type="ECO:0000256" key="5">
    <source>
        <dbReference type="HAMAP-Rule" id="MF_00235"/>
    </source>
</evidence>
<keyword evidence="5" id="KW-0963">Cytoplasm</keyword>
<comment type="function">
    <text evidence="5">Catalyzes the reversible transfer of the terminal phosphate group between ATP and AMP. Plays an important role in cellular energy homeostasis and in adenine nucleotide metabolism.</text>
</comment>
<keyword evidence="5 7" id="KW-0067">ATP-binding</keyword>
<dbReference type="PROSITE" id="PS00113">
    <property type="entry name" value="ADENYLATE_KINASE"/>
    <property type="match status" value="1"/>
</dbReference>
<keyword evidence="3 5" id="KW-0547">Nucleotide-binding</keyword>
<dbReference type="Pfam" id="PF00406">
    <property type="entry name" value="ADK"/>
    <property type="match status" value="1"/>
</dbReference>
<dbReference type="GO" id="GO:0005524">
    <property type="term" value="F:ATP binding"/>
    <property type="evidence" value="ECO:0007669"/>
    <property type="project" value="UniProtKB-UniRule"/>
</dbReference>
<comment type="caution">
    <text evidence="5">Lacks conserved residue(s) required for the propagation of feature annotation.</text>
</comment>
<feature type="binding site" evidence="5">
    <location>
        <position position="127"/>
    </location>
    <ligand>
        <name>ATP</name>
        <dbReference type="ChEBI" id="CHEBI:30616"/>
    </ligand>
</feature>
<feature type="region of interest" description="NMP" evidence="5">
    <location>
        <begin position="30"/>
        <end position="59"/>
    </location>
</feature>
<comment type="pathway">
    <text evidence="5">Purine metabolism; AMP biosynthesis via salvage pathway; AMP from ADP: step 1/1.</text>
</comment>
<dbReference type="GO" id="GO:0004017">
    <property type="term" value="F:AMP kinase activity"/>
    <property type="evidence" value="ECO:0007669"/>
    <property type="project" value="UniProtKB-UniRule"/>
</dbReference>
<name>A0A4R6KI15_9ACTN</name>
<feature type="binding site" evidence="5">
    <location>
        <position position="31"/>
    </location>
    <ligand>
        <name>AMP</name>
        <dbReference type="ChEBI" id="CHEBI:456215"/>
    </ligand>
</feature>
<comment type="domain">
    <text evidence="5">Consists of three domains, a large central CORE domain and two small peripheral domains, NMPbind and LID, which undergo movements during catalysis. The LID domain closes over the site of phosphoryl transfer upon ATP binding. Assembling and dissambling the active center during each catalytic cycle provides an effective means to prevent ATP hydrolysis.</text>
</comment>
<feature type="binding site" evidence="5">
    <location>
        <begin position="85"/>
        <end position="88"/>
    </location>
    <ligand>
        <name>AMP</name>
        <dbReference type="ChEBI" id="CHEBI:456215"/>
    </ligand>
</feature>
<dbReference type="PRINTS" id="PR00094">
    <property type="entry name" value="ADENYLTKNASE"/>
</dbReference>
<dbReference type="HAMAP" id="MF_00235">
    <property type="entry name" value="Adenylate_kinase_Adk"/>
    <property type="match status" value="1"/>
</dbReference>
<feature type="binding site" evidence="5">
    <location>
        <begin position="57"/>
        <end position="59"/>
    </location>
    <ligand>
        <name>AMP</name>
        <dbReference type="ChEBI" id="CHEBI:456215"/>
    </ligand>
</feature>
<gene>
    <name evidence="5" type="primary">adk</name>
    <name evidence="8" type="ORF">EV643_106279</name>
</gene>
<dbReference type="AlphaFoldDB" id="A0A4R6KI15"/>
<dbReference type="EMBL" id="SNWQ01000006">
    <property type="protein sequence ID" value="TDO49310.1"/>
    <property type="molecule type" value="Genomic_DNA"/>
</dbReference>
<dbReference type="Gene3D" id="3.40.50.300">
    <property type="entry name" value="P-loop containing nucleotide triphosphate hydrolases"/>
    <property type="match status" value="1"/>
</dbReference>
<dbReference type="NCBIfam" id="NF001381">
    <property type="entry name" value="PRK00279.1-3"/>
    <property type="match status" value="1"/>
</dbReference>
<dbReference type="PANTHER" id="PTHR23359">
    <property type="entry name" value="NUCLEOTIDE KINASE"/>
    <property type="match status" value="1"/>
</dbReference>
<comment type="subunit">
    <text evidence="5 7">Monomer.</text>
</comment>
<comment type="subcellular location">
    <subcellularLocation>
        <location evidence="5 7">Cytoplasm</location>
    </subcellularLocation>
</comment>
<dbReference type="InterPro" id="IPR000850">
    <property type="entry name" value="Adenylat/UMP-CMP_kin"/>
</dbReference>
<dbReference type="SUPFAM" id="SSF52540">
    <property type="entry name" value="P-loop containing nucleoside triphosphate hydrolases"/>
    <property type="match status" value="1"/>
</dbReference>
<proteinExistence type="inferred from homology"/>
<evidence type="ECO:0000313" key="9">
    <source>
        <dbReference type="Proteomes" id="UP000295388"/>
    </source>
</evidence>
<sequence length="191" mass="21067">MRMLLMGPPGAGKGTQAKVLAERLGIPAVSTGDIFRQNVKEETELGLEAKRYMDAGNYVPDEITNAMVRDRLSEADAGDGFLLDGYPRTLPQVDTLDEILAEHGHQLHAVVALIADTDVLVERMLKRARTDGRTDDSEEVIRHRQDVYAAETKPLLQVYAQRGILVEVDGVGEIDEVSERVLTLLKSVTDE</sequence>
<evidence type="ECO:0000313" key="8">
    <source>
        <dbReference type="EMBL" id="TDO49310.1"/>
    </source>
</evidence>
<feature type="binding site" evidence="5">
    <location>
        <position position="92"/>
    </location>
    <ligand>
        <name>AMP</name>
        <dbReference type="ChEBI" id="CHEBI:456215"/>
    </ligand>
</feature>
<evidence type="ECO:0000256" key="2">
    <source>
        <dbReference type="ARBA" id="ARBA00022727"/>
    </source>
</evidence>
<dbReference type="InterPro" id="IPR033690">
    <property type="entry name" value="Adenylat_kinase_CS"/>
</dbReference>
<evidence type="ECO:0000256" key="4">
    <source>
        <dbReference type="ARBA" id="ARBA00022777"/>
    </source>
</evidence>
<feature type="binding site" evidence="5">
    <location>
        <position position="133"/>
    </location>
    <ligand>
        <name>AMP</name>
        <dbReference type="ChEBI" id="CHEBI:456215"/>
    </ligand>
</feature>
<accession>A0A4R6KI15</accession>
<dbReference type="NCBIfam" id="NF011104">
    <property type="entry name" value="PRK14531.1"/>
    <property type="match status" value="1"/>
</dbReference>
<dbReference type="EC" id="2.7.4.3" evidence="5 7"/>
<dbReference type="CDD" id="cd01428">
    <property type="entry name" value="ADK"/>
    <property type="match status" value="1"/>
</dbReference>
<dbReference type="RefSeq" id="WP_133800682.1">
    <property type="nucleotide sequence ID" value="NZ_SNWQ01000006.1"/>
</dbReference>
<comment type="caution">
    <text evidence="8">The sequence shown here is derived from an EMBL/GenBank/DDBJ whole genome shotgun (WGS) entry which is preliminary data.</text>
</comment>
<keyword evidence="2 5" id="KW-0545">Nucleotide biosynthesis</keyword>
<evidence type="ECO:0000256" key="3">
    <source>
        <dbReference type="ARBA" id="ARBA00022741"/>
    </source>
</evidence>
<keyword evidence="4 5" id="KW-0418">Kinase</keyword>
<dbReference type="Proteomes" id="UP000295388">
    <property type="component" value="Unassembled WGS sequence"/>
</dbReference>
<feature type="binding site" evidence="5">
    <location>
        <position position="144"/>
    </location>
    <ligand>
        <name>AMP</name>
        <dbReference type="ChEBI" id="CHEBI:456215"/>
    </ligand>
</feature>
<dbReference type="NCBIfam" id="NF011101">
    <property type="entry name" value="PRK14528.1"/>
    <property type="match status" value="1"/>
</dbReference>